<keyword evidence="3" id="KW-0472">Membrane</keyword>
<feature type="compositionally biased region" description="Basic and acidic residues" evidence="2">
    <location>
        <begin position="349"/>
        <end position="366"/>
    </location>
</feature>
<evidence type="ECO:0000256" key="3">
    <source>
        <dbReference type="SAM" id="Phobius"/>
    </source>
</evidence>
<dbReference type="InterPro" id="IPR040265">
    <property type="entry name" value="CHUP1/IPGA1-like"/>
</dbReference>
<feature type="region of interest" description="Disordered" evidence="2">
    <location>
        <begin position="349"/>
        <end position="400"/>
    </location>
</feature>
<feature type="compositionally biased region" description="Basic and acidic residues" evidence="2">
    <location>
        <begin position="305"/>
        <end position="316"/>
    </location>
</feature>
<dbReference type="AlphaFoldDB" id="A0A5P1FES9"/>
<dbReference type="EMBL" id="CM007383">
    <property type="protein sequence ID" value="ONK76602.1"/>
    <property type="molecule type" value="Genomic_DNA"/>
</dbReference>
<keyword evidence="3" id="KW-0812">Transmembrane</keyword>
<evidence type="ECO:0000313" key="4">
    <source>
        <dbReference type="EMBL" id="ONK76602.1"/>
    </source>
</evidence>
<dbReference type="GO" id="GO:0055028">
    <property type="term" value="C:cortical microtubule"/>
    <property type="evidence" value="ECO:0007669"/>
    <property type="project" value="TreeGrafter"/>
</dbReference>
<keyword evidence="5" id="KW-1185">Reference proteome</keyword>
<feature type="compositionally biased region" description="Polar residues" evidence="2">
    <location>
        <begin position="317"/>
        <end position="326"/>
    </location>
</feature>
<feature type="region of interest" description="Disordered" evidence="2">
    <location>
        <begin position="289"/>
        <end position="326"/>
    </location>
</feature>
<protein>
    <submittedName>
        <fullName evidence="4">Uncharacterized protein</fullName>
    </submittedName>
</protein>
<evidence type="ECO:0000313" key="5">
    <source>
        <dbReference type="Proteomes" id="UP000243459"/>
    </source>
</evidence>
<reference evidence="5" key="1">
    <citation type="journal article" date="2017" name="Nat. Commun.">
        <title>The asparagus genome sheds light on the origin and evolution of a young Y chromosome.</title>
        <authorList>
            <person name="Harkess A."/>
            <person name="Zhou J."/>
            <person name="Xu C."/>
            <person name="Bowers J.E."/>
            <person name="Van der Hulst R."/>
            <person name="Ayyampalayam S."/>
            <person name="Mercati F."/>
            <person name="Riccardi P."/>
            <person name="McKain M.R."/>
            <person name="Kakrana A."/>
            <person name="Tang H."/>
            <person name="Ray J."/>
            <person name="Groenendijk J."/>
            <person name="Arikit S."/>
            <person name="Mathioni S.M."/>
            <person name="Nakano M."/>
            <person name="Shan H."/>
            <person name="Telgmann-Rauber A."/>
            <person name="Kanno A."/>
            <person name="Yue Z."/>
            <person name="Chen H."/>
            <person name="Li W."/>
            <person name="Chen Y."/>
            <person name="Xu X."/>
            <person name="Zhang Y."/>
            <person name="Luo S."/>
            <person name="Chen H."/>
            <person name="Gao J."/>
            <person name="Mao Z."/>
            <person name="Pires J.C."/>
            <person name="Luo M."/>
            <person name="Kudrna D."/>
            <person name="Wing R.A."/>
            <person name="Meyers B.C."/>
            <person name="Yi K."/>
            <person name="Kong H."/>
            <person name="Lavrijsen P."/>
            <person name="Sunseri F."/>
            <person name="Falavigna A."/>
            <person name="Ye Y."/>
            <person name="Leebens-Mack J.H."/>
            <person name="Chen G."/>
        </authorList>
    </citation>
    <scope>NUCLEOTIDE SEQUENCE [LARGE SCALE GENOMIC DNA]</scope>
    <source>
        <strain evidence="5">cv. DH0086</strain>
    </source>
</reference>
<name>A0A5P1FES9_ASPOF</name>
<accession>A0A5P1FES9</accession>
<feature type="transmembrane region" description="Helical" evidence="3">
    <location>
        <begin position="17"/>
        <end position="35"/>
    </location>
</feature>
<dbReference type="PANTHER" id="PTHR31342">
    <property type="entry name" value="PROTEIN CHUP1, CHLOROPLASTIC"/>
    <property type="match status" value="1"/>
</dbReference>
<evidence type="ECO:0000256" key="1">
    <source>
        <dbReference type="ARBA" id="ARBA00023054"/>
    </source>
</evidence>
<dbReference type="OrthoDB" id="1870283at2759"/>
<organism evidence="4 5">
    <name type="scientific">Asparagus officinalis</name>
    <name type="common">Garden asparagus</name>
    <dbReference type="NCBI Taxonomy" id="4686"/>
    <lineage>
        <taxon>Eukaryota</taxon>
        <taxon>Viridiplantae</taxon>
        <taxon>Streptophyta</taxon>
        <taxon>Embryophyta</taxon>
        <taxon>Tracheophyta</taxon>
        <taxon>Spermatophyta</taxon>
        <taxon>Magnoliopsida</taxon>
        <taxon>Liliopsida</taxon>
        <taxon>Asparagales</taxon>
        <taxon>Asparagaceae</taxon>
        <taxon>Asparagoideae</taxon>
        <taxon>Asparagus</taxon>
    </lineage>
</organism>
<keyword evidence="3" id="KW-1133">Transmembrane helix</keyword>
<dbReference type="GO" id="GO:0072699">
    <property type="term" value="P:protein localization to cortical microtubule cytoskeleton"/>
    <property type="evidence" value="ECO:0007669"/>
    <property type="project" value="TreeGrafter"/>
</dbReference>
<proteinExistence type="predicted"/>
<dbReference type="PANTHER" id="PTHR31342:SF4">
    <property type="entry name" value="ACTIN BINDING PROTEIN FAMILY"/>
    <property type="match status" value="1"/>
</dbReference>
<sequence>MEAGLLVKGVKRNIRPLVLKLGFTLAIFVAGYFAHQLHDKLKSKSSSGDGSKESTDKSSAITAPGLKDELHILKNEEAFAKIVHGSSTIMSNDISNIATATVEEVLLMPGYDKIEENTVKSLEKEIGYLRNLVEALKERERGLEMQIIDYYELKDQEASLRELENRLKANAMESKLLNLKIESLQENNEKLQARAVGYPTLVSELESAREEIELLKERLKFDEEETEEKLLALQERITELVDRERKHCENYVEVEKKLKRLKELEEETVDLRKVNSRLEEENLKLVQQLERAPMRASSDQAEATDETRNVREENKNQKNQTEQIQTDRFSEIEELVYLRRIDACLRHEHRDHHHSPESGANEKHGSPLEFDTETCSPSQISVEDHSDTSTTSSTKKSRRSKIINKLQKLVLRKDKRVSKVEDANARRKSFDSFLSCISVENENWQEKQRASEDCLSNWTYNLDHEEADDPEKTKTKKFADVLKDSHEHLKSRRRLQRCGRVGYASFSSN</sequence>
<evidence type="ECO:0000256" key="2">
    <source>
        <dbReference type="SAM" id="MobiDB-lite"/>
    </source>
</evidence>
<keyword evidence="1" id="KW-0175">Coiled coil</keyword>
<dbReference type="Gramene" id="ONK76602">
    <property type="protein sequence ID" value="ONK76602"/>
    <property type="gene ID" value="A4U43_C03F30010"/>
</dbReference>
<dbReference type="Proteomes" id="UP000243459">
    <property type="component" value="Chromosome 3"/>
</dbReference>
<gene>
    <name evidence="4" type="ORF">A4U43_C03F30010</name>
</gene>
<dbReference type="OMA" id="QIQIYRS"/>